<protein>
    <submittedName>
        <fullName evidence="1">Uncharacterized protein</fullName>
    </submittedName>
</protein>
<gene>
    <name evidence="1" type="ORF">SB48_HM08orf03394</name>
</gene>
<dbReference type="Proteomes" id="UP000032024">
    <property type="component" value="Chromosome"/>
</dbReference>
<keyword evidence="2" id="KW-1185">Reference proteome</keyword>
<name>A0AAN0T686_HEYCO</name>
<dbReference type="AlphaFoldDB" id="A0AAN0T686"/>
<proteinExistence type="predicted"/>
<evidence type="ECO:0000313" key="2">
    <source>
        <dbReference type="Proteomes" id="UP000032024"/>
    </source>
</evidence>
<accession>A0AAN0T686</accession>
<organism evidence="1 2">
    <name type="scientific">Heyndrickxia coagulans</name>
    <name type="common">Weizmannia coagulans</name>
    <dbReference type="NCBI Taxonomy" id="1398"/>
    <lineage>
        <taxon>Bacteria</taxon>
        <taxon>Bacillati</taxon>
        <taxon>Bacillota</taxon>
        <taxon>Bacilli</taxon>
        <taxon>Bacillales</taxon>
        <taxon>Bacillaceae</taxon>
        <taxon>Heyndrickxia</taxon>
    </lineage>
</organism>
<sequence>MLDCPKKRKKRPPVNVCLYKARHVRLYYPKMARVCACCV</sequence>
<reference evidence="2" key="1">
    <citation type="submission" date="2015-01" db="EMBL/GenBank/DDBJ databases">
        <title>Comparative genome analysis of Bacillus coagulans HM-08, Clostridium butyricum HM-68, Bacillus subtilis HM-66 and Bacillus paralicheniformis BL-09.</title>
        <authorList>
            <person name="Zhang H."/>
        </authorList>
    </citation>
    <scope>NUCLEOTIDE SEQUENCE [LARGE SCALE GENOMIC DNA]</scope>
    <source>
        <strain evidence="2">HM-08</strain>
    </source>
</reference>
<evidence type="ECO:0000313" key="1">
    <source>
        <dbReference type="EMBL" id="AJO22943.1"/>
    </source>
</evidence>
<dbReference type="EMBL" id="CP010525">
    <property type="protein sequence ID" value="AJO22943.1"/>
    <property type="molecule type" value="Genomic_DNA"/>
</dbReference>